<evidence type="ECO:0000256" key="16">
    <source>
        <dbReference type="SAM" id="Phobius"/>
    </source>
</evidence>
<evidence type="ECO:0000256" key="7">
    <source>
        <dbReference type="ARBA" id="ARBA00022692"/>
    </source>
</evidence>
<dbReference type="GO" id="GO:0015628">
    <property type="term" value="P:protein secretion by the type II secretion system"/>
    <property type="evidence" value="ECO:0007669"/>
    <property type="project" value="InterPro"/>
</dbReference>
<organism evidence="18 19">
    <name type="scientific">Desulfocurvibacter africanus PCS</name>
    <dbReference type="NCBI Taxonomy" id="1262666"/>
    <lineage>
        <taxon>Bacteria</taxon>
        <taxon>Pseudomonadati</taxon>
        <taxon>Thermodesulfobacteriota</taxon>
        <taxon>Desulfovibrionia</taxon>
        <taxon>Desulfovibrionales</taxon>
        <taxon>Desulfovibrionaceae</taxon>
        <taxon>Desulfocurvibacter</taxon>
    </lineage>
</organism>
<gene>
    <name evidence="18" type="ORF">PCS_00977</name>
</gene>
<dbReference type="EMBL" id="AOSV01000007">
    <property type="protein sequence ID" value="EMG38152.1"/>
    <property type="molecule type" value="Genomic_DNA"/>
</dbReference>
<evidence type="ECO:0000256" key="3">
    <source>
        <dbReference type="ARBA" id="ARBA00005745"/>
    </source>
</evidence>
<feature type="domain" description="Type II secretion system protein GspF" evidence="17">
    <location>
        <begin position="302"/>
        <end position="424"/>
    </location>
</feature>
<evidence type="ECO:0000313" key="18">
    <source>
        <dbReference type="EMBL" id="EMG38152.1"/>
    </source>
</evidence>
<feature type="domain" description="Type II secretion system protein GspF" evidence="17">
    <location>
        <begin position="100"/>
        <end position="222"/>
    </location>
</feature>
<evidence type="ECO:0000256" key="9">
    <source>
        <dbReference type="ARBA" id="ARBA00022837"/>
    </source>
</evidence>
<keyword evidence="7 14" id="KW-0812">Transmembrane</keyword>
<evidence type="ECO:0000256" key="8">
    <source>
        <dbReference type="ARBA" id="ARBA00022723"/>
    </source>
</evidence>
<dbReference type="PROSITE" id="PS00874">
    <property type="entry name" value="T2SP_F"/>
    <property type="match status" value="1"/>
</dbReference>
<dbReference type="Proteomes" id="UP000011922">
    <property type="component" value="Unassembled WGS sequence"/>
</dbReference>
<evidence type="ECO:0000256" key="11">
    <source>
        <dbReference type="ARBA" id="ARBA00022989"/>
    </source>
</evidence>
<evidence type="ECO:0000256" key="6">
    <source>
        <dbReference type="ARBA" id="ARBA00022519"/>
    </source>
</evidence>
<dbReference type="PATRIC" id="fig|1262666.3.peg.989"/>
<dbReference type="InterPro" id="IPR011850">
    <property type="entry name" value="T2SS_GspF"/>
</dbReference>
<dbReference type="InterPro" id="IPR003004">
    <property type="entry name" value="GspF/PilC"/>
</dbReference>
<keyword evidence="5" id="KW-1003">Cell membrane</keyword>
<reference evidence="18 19" key="1">
    <citation type="journal article" date="2013" name="Genome Announc.">
        <title>Draft Genome Sequence for Desulfovibrio africanus Strain PCS.</title>
        <authorList>
            <person name="Brown S.D."/>
            <person name="Utturkar S.M."/>
            <person name="Arkin A.P."/>
            <person name="Deutschbauer A.M."/>
            <person name="Elias D.A."/>
            <person name="Hazen T.C."/>
            <person name="Chakraborty R."/>
        </authorList>
    </citation>
    <scope>NUCLEOTIDE SEQUENCE [LARGE SCALE GENOMIC DNA]</scope>
    <source>
        <strain evidence="18 19">PCS</strain>
    </source>
</reference>
<dbReference type="AlphaFoldDB" id="M5PUY7"/>
<keyword evidence="12 16" id="KW-0472">Membrane</keyword>
<dbReference type="PRINTS" id="PR00812">
    <property type="entry name" value="BCTERIALGSPF"/>
</dbReference>
<keyword evidence="11 16" id="KW-1133">Transmembrane helix</keyword>
<sequence length="433" mass="47377">MPVYEYVAIDAAGKSRKGVIDADDARVARQKLRAGGLFPSRINEARSEQPAVQAGRPGLAGRAGRARRIARKDTPGRRSRLFSMSLGLKRVKRSELAATTRQMSTLLSAGLPLEQVLTAILAQIKGTALYTVLAQVRERVKEGASLSSALAQHPGVFGTTYATMVQAGEQSGALELVMARLADFAEQEMELRRKIWSAITYPLLMLFVGLGIVFFLMVYVVPRITEIFVDLQRALPLPTTILIAVSTAFRDWWFLAPLAGLGAWFGLSRYARKPHGRRRLHAWRLRMPVVGRLTHAIAIARFSRTFGTLLANGVTLLISLDIVRSVVSNVILQDAVDSVSKEVSEGAGLAEAMSRHDVFPPTMIQMLSAGEQSGELHSMLFKVAELYENEISTRLAIMTSLLEPVMILALGGIVGFVVLAVLLPIFEMSSLVR</sequence>
<comment type="subcellular location">
    <subcellularLocation>
        <location evidence="2">Cell inner membrane</location>
        <topology evidence="2">Multi-pass membrane protein</topology>
    </subcellularLocation>
    <subcellularLocation>
        <location evidence="14">Cell membrane</location>
        <topology evidence="14">Multi-pass membrane protein</topology>
    </subcellularLocation>
</comment>
<evidence type="ECO:0000256" key="12">
    <source>
        <dbReference type="ARBA" id="ARBA00023136"/>
    </source>
</evidence>
<keyword evidence="8" id="KW-0479">Metal-binding</keyword>
<keyword evidence="6" id="KW-0997">Cell inner membrane</keyword>
<comment type="caution">
    <text evidence="18">The sequence shown here is derived from an EMBL/GenBank/DDBJ whole genome shotgun (WGS) entry which is preliminary data.</text>
</comment>
<dbReference type="InterPro" id="IPR018076">
    <property type="entry name" value="T2SS_GspF_dom"/>
</dbReference>
<evidence type="ECO:0000256" key="4">
    <source>
        <dbReference type="ARBA" id="ARBA00022448"/>
    </source>
</evidence>
<dbReference type="OrthoDB" id="9805682at2"/>
<dbReference type="Pfam" id="PF00482">
    <property type="entry name" value="T2SSF"/>
    <property type="match status" value="2"/>
</dbReference>
<feature type="region of interest" description="Disordered" evidence="15">
    <location>
        <begin position="46"/>
        <end position="74"/>
    </location>
</feature>
<dbReference type="Gene3D" id="1.20.81.30">
    <property type="entry name" value="Type II secretion system (T2SS), domain F"/>
    <property type="match status" value="2"/>
</dbReference>
<protein>
    <recommendedName>
        <fullName evidence="13">General secretion pathway protein F</fullName>
    </recommendedName>
</protein>
<evidence type="ECO:0000259" key="17">
    <source>
        <dbReference type="Pfam" id="PF00482"/>
    </source>
</evidence>
<feature type="transmembrane region" description="Helical" evidence="16">
    <location>
        <begin position="252"/>
        <end position="271"/>
    </location>
</feature>
<dbReference type="NCBIfam" id="TIGR02120">
    <property type="entry name" value="GspF"/>
    <property type="match status" value="1"/>
</dbReference>
<name>M5PUY7_DESAF</name>
<accession>M5PUY7</accession>
<evidence type="ECO:0000313" key="19">
    <source>
        <dbReference type="Proteomes" id="UP000011922"/>
    </source>
</evidence>
<dbReference type="FunFam" id="1.20.81.30:FF:000001">
    <property type="entry name" value="Type II secretion system protein F"/>
    <property type="match status" value="2"/>
</dbReference>
<evidence type="ECO:0000256" key="13">
    <source>
        <dbReference type="ARBA" id="ARBA00030750"/>
    </source>
</evidence>
<keyword evidence="4 14" id="KW-0813">Transport</keyword>
<keyword evidence="9" id="KW-0106">Calcium</keyword>
<keyword evidence="10" id="KW-0653">Protein transport</keyword>
<dbReference type="PANTHER" id="PTHR30012:SF0">
    <property type="entry name" value="TYPE II SECRETION SYSTEM PROTEIN F-RELATED"/>
    <property type="match status" value="1"/>
</dbReference>
<feature type="compositionally biased region" description="Low complexity" evidence="15">
    <location>
        <begin position="54"/>
        <end position="63"/>
    </location>
</feature>
<dbReference type="GO" id="GO:0046872">
    <property type="term" value="F:metal ion binding"/>
    <property type="evidence" value="ECO:0007669"/>
    <property type="project" value="UniProtKB-KW"/>
</dbReference>
<evidence type="ECO:0000256" key="10">
    <source>
        <dbReference type="ARBA" id="ARBA00022927"/>
    </source>
</evidence>
<evidence type="ECO:0000256" key="14">
    <source>
        <dbReference type="RuleBase" id="RU003923"/>
    </source>
</evidence>
<evidence type="ECO:0000256" key="5">
    <source>
        <dbReference type="ARBA" id="ARBA00022475"/>
    </source>
</evidence>
<evidence type="ECO:0000256" key="15">
    <source>
        <dbReference type="SAM" id="MobiDB-lite"/>
    </source>
</evidence>
<comment type="similarity">
    <text evidence="3 14">Belongs to the GSP F family.</text>
</comment>
<dbReference type="InterPro" id="IPR042094">
    <property type="entry name" value="T2SS_GspF_sf"/>
</dbReference>
<feature type="transmembrane region" description="Helical" evidence="16">
    <location>
        <begin position="199"/>
        <end position="221"/>
    </location>
</feature>
<comment type="function">
    <text evidence="1">Component of the type II secretion system inner membrane complex required for the energy-dependent secretion of extracellular factors such as proteases and toxins from the periplasm.</text>
</comment>
<dbReference type="RefSeq" id="WP_005984588.1">
    <property type="nucleotide sequence ID" value="NZ_AOSV01000007.1"/>
</dbReference>
<evidence type="ECO:0000256" key="1">
    <source>
        <dbReference type="ARBA" id="ARBA00002684"/>
    </source>
</evidence>
<dbReference type="PANTHER" id="PTHR30012">
    <property type="entry name" value="GENERAL SECRETION PATHWAY PROTEIN"/>
    <property type="match status" value="1"/>
</dbReference>
<evidence type="ECO:0000256" key="2">
    <source>
        <dbReference type="ARBA" id="ARBA00004429"/>
    </source>
</evidence>
<dbReference type="GO" id="GO:0005886">
    <property type="term" value="C:plasma membrane"/>
    <property type="evidence" value="ECO:0007669"/>
    <property type="project" value="UniProtKB-SubCell"/>
</dbReference>
<feature type="transmembrane region" description="Helical" evidence="16">
    <location>
        <begin position="405"/>
        <end position="426"/>
    </location>
</feature>
<proteinExistence type="inferred from homology"/>
<dbReference type="InterPro" id="IPR001992">
    <property type="entry name" value="T2SS_GspF/T4SS_PilC_CS"/>
</dbReference>
<dbReference type="GO" id="GO:0015627">
    <property type="term" value="C:type II protein secretion system complex"/>
    <property type="evidence" value="ECO:0007669"/>
    <property type="project" value="InterPro"/>
</dbReference>